<dbReference type="SMART" id="SM00401">
    <property type="entry name" value="ZnF_GATA"/>
    <property type="match status" value="2"/>
</dbReference>
<dbReference type="PROSITE" id="PS50114">
    <property type="entry name" value="GATA_ZN_FINGER_2"/>
    <property type="match status" value="2"/>
</dbReference>
<dbReference type="CDD" id="cd00202">
    <property type="entry name" value="ZnF_GATA"/>
    <property type="match status" value="2"/>
</dbReference>
<proteinExistence type="predicted"/>
<evidence type="ECO:0000256" key="4">
    <source>
        <dbReference type="ARBA" id="ARBA00022833"/>
    </source>
</evidence>
<evidence type="ECO:0000313" key="9">
    <source>
        <dbReference type="Proteomes" id="UP001210925"/>
    </source>
</evidence>
<keyword evidence="9" id="KW-1185">Reference proteome</keyword>
<dbReference type="GO" id="GO:0045944">
    <property type="term" value="P:positive regulation of transcription by RNA polymerase II"/>
    <property type="evidence" value="ECO:0007669"/>
    <property type="project" value="TreeGrafter"/>
</dbReference>
<evidence type="ECO:0000256" key="6">
    <source>
        <dbReference type="PROSITE-ProRule" id="PRU00094"/>
    </source>
</evidence>
<reference evidence="8" key="1">
    <citation type="submission" date="2020-05" db="EMBL/GenBank/DDBJ databases">
        <title>Phylogenomic resolution of chytrid fungi.</title>
        <authorList>
            <person name="Stajich J.E."/>
            <person name="Amses K."/>
            <person name="Simmons R."/>
            <person name="Seto K."/>
            <person name="Myers J."/>
            <person name="Bonds A."/>
            <person name="Quandt C.A."/>
            <person name="Barry K."/>
            <person name="Liu P."/>
            <person name="Grigoriev I."/>
            <person name="Longcore J.E."/>
            <person name="James T.Y."/>
        </authorList>
    </citation>
    <scope>NUCLEOTIDE SEQUENCE</scope>
    <source>
        <strain evidence="8">PLAUS21</strain>
    </source>
</reference>
<accession>A0AAD5UM78</accession>
<keyword evidence="4" id="KW-0862">Zinc</keyword>
<evidence type="ECO:0000259" key="7">
    <source>
        <dbReference type="PROSITE" id="PS50114"/>
    </source>
</evidence>
<dbReference type="EMBL" id="JADGKB010000003">
    <property type="protein sequence ID" value="KAJ3261996.1"/>
    <property type="molecule type" value="Genomic_DNA"/>
</dbReference>
<dbReference type="AlphaFoldDB" id="A0AAD5UM78"/>
<dbReference type="Pfam" id="PF00320">
    <property type="entry name" value="GATA"/>
    <property type="match status" value="2"/>
</dbReference>
<name>A0AAD5UM78_9FUNG</name>
<evidence type="ECO:0000256" key="2">
    <source>
        <dbReference type="ARBA" id="ARBA00022723"/>
    </source>
</evidence>
<dbReference type="GO" id="GO:0000981">
    <property type="term" value="F:DNA-binding transcription factor activity, RNA polymerase II-specific"/>
    <property type="evidence" value="ECO:0007669"/>
    <property type="project" value="TreeGrafter"/>
</dbReference>
<dbReference type="PANTHER" id="PTHR10071:SF281">
    <property type="entry name" value="BOX A-BINDING FACTOR-RELATED"/>
    <property type="match status" value="1"/>
</dbReference>
<dbReference type="PRINTS" id="PR00619">
    <property type="entry name" value="GATAZNFINGER"/>
</dbReference>
<gene>
    <name evidence="8" type="primary">CIR1</name>
    <name evidence="8" type="ORF">HK103_003839</name>
</gene>
<sequence length="232" mass="26385">MQDYIPNDKIISNEKPVRQCTGCGTTQTPLWRRSETGAIVCNACGLYLKSNQKKPKRESSCELDEHKNFQFHWSHPSDRKDYPTNRCSNCYTTDTPLWRRDMEGNHSFMVGNSICNACGLYYKLHGSHRPKEMKNPIIRRRKRAQISRRSPDVSYSPADSFESLTLPPIKKMPVIRSDGGYLPSPCLSPQNKKIKLESNDHSKGGLLCLAEIATLRNKEFTSSVMSLSNILS</sequence>
<dbReference type="InterPro" id="IPR039355">
    <property type="entry name" value="Transcription_factor_GATA"/>
</dbReference>
<dbReference type="Gene3D" id="3.30.50.10">
    <property type="entry name" value="Erythroid Transcription Factor GATA-1, subunit A"/>
    <property type="match status" value="2"/>
</dbReference>
<dbReference type="PANTHER" id="PTHR10071">
    <property type="entry name" value="TRANSCRIPTION FACTOR GATA FAMILY MEMBER"/>
    <property type="match status" value="1"/>
</dbReference>
<dbReference type="Proteomes" id="UP001210925">
    <property type="component" value="Unassembled WGS sequence"/>
</dbReference>
<dbReference type="GO" id="GO:0005634">
    <property type="term" value="C:nucleus"/>
    <property type="evidence" value="ECO:0007669"/>
    <property type="project" value="UniProtKB-SubCell"/>
</dbReference>
<protein>
    <submittedName>
        <fullName evidence="8">Electron transfer flavoprotein subunit</fullName>
    </submittedName>
</protein>
<organism evidence="8 9">
    <name type="scientific">Boothiomyces macroporosus</name>
    <dbReference type="NCBI Taxonomy" id="261099"/>
    <lineage>
        <taxon>Eukaryota</taxon>
        <taxon>Fungi</taxon>
        <taxon>Fungi incertae sedis</taxon>
        <taxon>Chytridiomycota</taxon>
        <taxon>Chytridiomycota incertae sedis</taxon>
        <taxon>Chytridiomycetes</taxon>
        <taxon>Rhizophydiales</taxon>
        <taxon>Terramycetaceae</taxon>
        <taxon>Boothiomyces</taxon>
    </lineage>
</organism>
<evidence type="ECO:0000313" key="8">
    <source>
        <dbReference type="EMBL" id="KAJ3261996.1"/>
    </source>
</evidence>
<keyword evidence="2" id="KW-0479">Metal-binding</keyword>
<dbReference type="InterPro" id="IPR000679">
    <property type="entry name" value="Znf_GATA"/>
</dbReference>
<dbReference type="GO" id="GO:0000978">
    <property type="term" value="F:RNA polymerase II cis-regulatory region sequence-specific DNA binding"/>
    <property type="evidence" value="ECO:0007669"/>
    <property type="project" value="TreeGrafter"/>
</dbReference>
<evidence type="ECO:0000256" key="1">
    <source>
        <dbReference type="ARBA" id="ARBA00004123"/>
    </source>
</evidence>
<keyword evidence="5" id="KW-0539">Nucleus</keyword>
<dbReference type="InterPro" id="IPR013088">
    <property type="entry name" value="Znf_NHR/GATA"/>
</dbReference>
<keyword evidence="3 6" id="KW-0863">Zinc-finger</keyword>
<comment type="caution">
    <text evidence="8">The sequence shown here is derived from an EMBL/GenBank/DDBJ whole genome shotgun (WGS) entry which is preliminary data.</text>
</comment>
<dbReference type="GO" id="GO:0000122">
    <property type="term" value="P:negative regulation of transcription by RNA polymerase II"/>
    <property type="evidence" value="ECO:0007669"/>
    <property type="project" value="TreeGrafter"/>
</dbReference>
<dbReference type="GO" id="GO:0008270">
    <property type="term" value="F:zinc ion binding"/>
    <property type="evidence" value="ECO:0007669"/>
    <property type="project" value="UniProtKB-KW"/>
</dbReference>
<feature type="domain" description="GATA-type" evidence="7">
    <location>
        <begin position="14"/>
        <end position="51"/>
    </location>
</feature>
<feature type="domain" description="GATA-type" evidence="7">
    <location>
        <begin position="81"/>
        <end position="141"/>
    </location>
</feature>
<dbReference type="SUPFAM" id="SSF57716">
    <property type="entry name" value="Glucocorticoid receptor-like (DNA-binding domain)"/>
    <property type="match status" value="2"/>
</dbReference>
<evidence type="ECO:0000256" key="5">
    <source>
        <dbReference type="ARBA" id="ARBA00023242"/>
    </source>
</evidence>
<comment type="subcellular location">
    <subcellularLocation>
        <location evidence="1">Nucleus</location>
    </subcellularLocation>
</comment>
<evidence type="ECO:0000256" key="3">
    <source>
        <dbReference type="ARBA" id="ARBA00022771"/>
    </source>
</evidence>